<dbReference type="Gene3D" id="1.10.1220.10">
    <property type="entry name" value="Met repressor-like"/>
    <property type="match status" value="1"/>
</dbReference>
<reference evidence="2 3" key="1">
    <citation type="submission" date="2020-07" db="EMBL/GenBank/DDBJ databases">
        <title>Complete genome sequence of Mycolicibacterium litorale like strain isolated from cardiac implantable electronic device infection.</title>
        <authorList>
            <person name="Fukano H."/>
            <person name="Miyama H."/>
            <person name="Hoshino Y."/>
        </authorList>
    </citation>
    <scope>NUCLEOTIDE SEQUENCE [LARGE SCALE GENOMIC DNA]</scope>
    <source>
        <strain evidence="2 3">NIIDNTM18</strain>
    </source>
</reference>
<feature type="region of interest" description="Disordered" evidence="1">
    <location>
        <begin position="1"/>
        <end position="27"/>
    </location>
</feature>
<sequence length="59" mass="6381">MHMTDPRVERASGLSECDTRAQSDVDSRPVRALTIDDLDRAAAAAVDLDDPDVIGGAWR</sequence>
<dbReference type="Proteomes" id="UP000515734">
    <property type="component" value="Chromosome"/>
</dbReference>
<name>A0A6S6NUZ6_9MYCO</name>
<organism evidence="2 3">
    <name type="scientific">Mycolicibacterium litorale</name>
    <dbReference type="NCBI Taxonomy" id="758802"/>
    <lineage>
        <taxon>Bacteria</taxon>
        <taxon>Bacillati</taxon>
        <taxon>Actinomycetota</taxon>
        <taxon>Actinomycetes</taxon>
        <taxon>Mycobacteriales</taxon>
        <taxon>Mycobacteriaceae</taxon>
        <taxon>Mycolicibacterium</taxon>
    </lineage>
</organism>
<gene>
    <name evidence="2" type="ORF">NIIDNTM18_00310</name>
</gene>
<feature type="compositionally biased region" description="Basic and acidic residues" evidence="1">
    <location>
        <begin position="1"/>
        <end position="10"/>
    </location>
</feature>
<dbReference type="GO" id="GO:0006355">
    <property type="term" value="P:regulation of DNA-templated transcription"/>
    <property type="evidence" value="ECO:0007669"/>
    <property type="project" value="InterPro"/>
</dbReference>
<evidence type="ECO:0000313" key="2">
    <source>
        <dbReference type="EMBL" id="BCI50753.1"/>
    </source>
</evidence>
<feature type="compositionally biased region" description="Basic and acidic residues" evidence="1">
    <location>
        <begin position="17"/>
        <end position="27"/>
    </location>
</feature>
<dbReference type="InterPro" id="IPR013321">
    <property type="entry name" value="Arc_rbn_hlx_hlx"/>
</dbReference>
<dbReference type="AlphaFoldDB" id="A0A6S6NUZ6"/>
<proteinExistence type="predicted"/>
<evidence type="ECO:0000313" key="3">
    <source>
        <dbReference type="Proteomes" id="UP000515734"/>
    </source>
</evidence>
<protein>
    <submittedName>
        <fullName evidence="2">Uncharacterized protein</fullName>
    </submittedName>
</protein>
<dbReference type="EMBL" id="AP023287">
    <property type="protein sequence ID" value="BCI50753.1"/>
    <property type="molecule type" value="Genomic_DNA"/>
</dbReference>
<evidence type="ECO:0000256" key="1">
    <source>
        <dbReference type="SAM" id="MobiDB-lite"/>
    </source>
</evidence>
<accession>A0A6S6NUZ6</accession>